<feature type="compositionally biased region" description="Basic and acidic residues" evidence="1">
    <location>
        <begin position="28"/>
        <end position="39"/>
    </location>
</feature>
<keyword evidence="2" id="KW-0732">Signal</keyword>
<accession>A0ABQ2YGV5</accession>
<feature type="signal peptide" evidence="2">
    <location>
        <begin position="1"/>
        <end position="24"/>
    </location>
</feature>
<dbReference type="RefSeq" id="WP_190022073.1">
    <property type="nucleotide sequence ID" value="NZ_BMUT01000005.1"/>
</dbReference>
<feature type="region of interest" description="Disordered" evidence="1">
    <location>
        <begin position="27"/>
        <end position="55"/>
    </location>
</feature>
<evidence type="ECO:0000313" key="4">
    <source>
        <dbReference type="Proteomes" id="UP000659223"/>
    </source>
</evidence>
<gene>
    <name evidence="3" type="ORF">GCM10010324_29130</name>
</gene>
<keyword evidence="3" id="KW-0449">Lipoprotein</keyword>
<dbReference type="Proteomes" id="UP000659223">
    <property type="component" value="Unassembled WGS sequence"/>
</dbReference>
<evidence type="ECO:0000256" key="1">
    <source>
        <dbReference type="SAM" id="MobiDB-lite"/>
    </source>
</evidence>
<keyword evidence="4" id="KW-1185">Reference proteome</keyword>
<comment type="caution">
    <text evidence="3">The sequence shown here is derived from an EMBL/GenBank/DDBJ whole genome shotgun (WGS) entry which is preliminary data.</text>
</comment>
<organism evidence="3 4">
    <name type="scientific">Streptomyces hiroshimensis</name>
    <dbReference type="NCBI Taxonomy" id="66424"/>
    <lineage>
        <taxon>Bacteria</taxon>
        <taxon>Bacillati</taxon>
        <taxon>Actinomycetota</taxon>
        <taxon>Actinomycetes</taxon>
        <taxon>Kitasatosporales</taxon>
        <taxon>Streptomycetaceae</taxon>
        <taxon>Streptomyces</taxon>
    </lineage>
</organism>
<name>A0ABQ2YGV5_9ACTN</name>
<proteinExistence type="predicted"/>
<feature type="chain" id="PRO_5045082406" evidence="2">
    <location>
        <begin position="25"/>
        <end position="262"/>
    </location>
</feature>
<evidence type="ECO:0000313" key="3">
    <source>
        <dbReference type="EMBL" id="GGX81742.1"/>
    </source>
</evidence>
<sequence length="262" mass="26207">MRRTTVRRTALAASAMSLALLVSACGSDKSEAKKDEPKGKASSSAPAQSAAGGAGALSKEQLTKLLLAEGEIADHKVSEIGASDLAMAKTMTSDKAECKPLSDVMMLQGAGSPAAAAARKIMAKPKGPAVGPDASSEEKAAAAMKGLGAVITSDTLASYAGQGATEAFAAIKKAGADCAGGFAMGGGSDKTKIKKVAPATFSAGDEAVAFTLDMEVEDGKDNTTHLVVVRKGSTIAGFYALSLTGQGEQPKAVVDAQVKKLG</sequence>
<feature type="compositionally biased region" description="Low complexity" evidence="1">
    <location>
        <begin position="40"/>
        <end position="51"/>
    </location>
</feature>
<protein>
    <submittedName>
        <fullName evidence="3">Lipoprotein</fullName>
    </submittedName>
</protein>
<dbReference type="EMBL" id="BMUT01000005">
    <property type="protein sequence ID" value="GGX81742.1"/>
    <property type="molecule type" value="Genomic_DNA"/>
</dbReference>
<reference evidence="4" key="1">
    <citation type="journal article" date="2019" name="Int. J. Syst. Evol. Microbiol.">
        <title>The Global Catalogue of Microorganisms (GCM) 10K type strain sequencing project: providing services to taxonomists for standard genome sequencing and annotation.</title>
        <authorList>
            <consortium name="The Broad Institute Genomics Platform"/>
            <consortium name="The Broad Institute Genome Sequencing Center for Infectious Disease"/>
            <person name="Wu L."/>
            <person name="Ma J."/>
        </authorList>
    </citation>
    <scope>NUCLEOTIDE SEQUENCE [LARGE SCALE GENOMIC DNA]</scope>
    <source>
        <strain evidence="4">JCM 4586</strain>
    </source>
</reference>
<dbReference type="PROSITE" id="PS51257">
    <property type="entry name" value="PROKAR_LIPOPROTEIN"/>
    <property type="match status" value="1"/>
</dbReference>
<evidence type="ECO:0000256" key="2">
    <source>
        <dbReference type="SAM" id="SignalP"/>
    </source>
</evidence>